<accession>A0ABW0SXC7</accession>
<feature type="transmembrane region" description="Helical" evidence="1">
    <location>
        <begin position="417"/>
        <end position="438"/>
    </location>
</feature>
<sequence length="560" mass="59313">MFRRLLVGWLLALLLVPALAHASDVQATLDRNNVQLGETVTLNLRVANANGGVGMPDLSALNQDFSILGTSQNSSLSVVNGAATSTLTFGVALRPKHVGTLQIPSLSVGGSQTQPLQLQVSAPNPSQAAAADRNVFMEAQVEPTHGYVGQQLSYVVRLFYATNISNGALNAPQLDGVEVSQLGDDLNYDAERSGRSYHVLERRYALIPQHAGKLEIPAASFQGEAIDPNDPNSFFGSSTPISASAPAVSIDVQAAPGDWKSAWLPARQLSLTLDGWPGAQEQVRVGQPLNLTMNLQATGLPFEALPALSLPALDGAKVYPDKPVTGTRQDGPWLVGRRQQSFAIVPERPGTLTIPATTLQWWNVLTDRMEVAQIPAHSVTVLPAVGATAAQPSVPSAASSSGASVAAAATAAAPTPWRWIALGSLGLWLCSLLAWWLWRRRRTSPVSTSAPTQTSSRQCQLVFLAAARGNDAAAQARSLLAWARAERPAIQHLSELAAALDDASQRAAIAALQRRHYAGTPMPGDGPKLAEAFKRGFVWRVADAGGDGSALPPLYPFKLH</sequence>
<dbReference type="Proteomes" id="UP001596111">
    <property type="component" value="Unassembled WGS sequence"/>
</dbReference>
<gene>
    <name evidence="4" type="ORF">ACFPPB_10905</name>
</gene>
<dbReference type="Pfam" id="PF25607">
    <property type="entry name" value="DUF7939"/>
    <property type="match status" value="1"/>
</dbReference>
<evidence type="ECO:0000256" key="1">
    <source>
        <dbReference type="SAM" id="Phobius"/>
    </source>
</evidence>
<reference evidence="5" key="1">
    <citation type="journal article" date="2019" name="Int. J. Syst. Evol. Microbiol.">
        <title>The Global Catalogue of Microorganisms (GCM) 10K type strain sequencing project: providing services to taxonomists for standard genome sequencing and annotation.</title>
        <authorList>
            <consortium name="The Broad Institute Genomics Platform"/>
            <consortium name="The Broad Institute Genome Sequencing Center for Infectious Disease"/>
            <person name="Wu L."/>
            <person name="Ma J."/>
        </authorList>
    </citation>
    <scope>NUCLEOTIDE SEQUENCE [LARGE SCALE GENOMIC DNA]</scope>
    <source>
        <strain evidence="5">CGMCC 1.13587</strain>
    </source>
</reference>
<dbReference type="InterPro" id="IPR057699">
    <property type="entry name" value="DUF7939"/>
</dbReference>
<evidence type="ECO:0000259" key="3">
    <source>
        <dbReference type="Pfam" id="PF25607"/>
    </source>
</evidence>
<dbReference type="Pfam" id="PF13584">
    <property type="entry name" value="BatD"/>
    <property type="match status" value="1"/>
</dbReference>
<proteinExistence type="predicted"/>
<comment type="caution">
    <text evidence="4">The sequence shown here is derived from an EMBL/GenBank/DDBJ whole genome shotgun (WGS) entry which is preliminary data.</text>
</comment>
<organism evidence="4 5">
    <name type="scientific">Rhodanobacter terrae</name>
    <dbReference type="NCBI Taxonomy" id="418647"/>
    <lineage>
        <taxon>Bacteria</taxon>
        <taxon>Pseudomonadati</taxon>
        <taxon>Pseudomonadota</taxon>
        <taxon>Gammaproteobacteria</taxon>
        <taxon>Lysobacterales</taxon>
        <taxon>Rhodanobacteraceae</taxon>
        <taxon>Rhodanobacter</taxon>
    </lineage>
</organism>
<feature type="signal peptide" evidence="2">
    <location>
        <begin position="1"/>
        <end position="22"/>
    </location>
</feature>
<dbReference type="PANTHER" id="PTHR40940">
    <property type="entry name" value="PROTEIN BATD-RELATED"/>
    <property type="match status" value="1"/>
</dbReference>
<protein>
    <submittedName>
        <fullName evidence="4">BatD family protein</fullName>
    </submittedName>
</protein>
<evidence type="ECO:0000256" key="2">
    <source>
        <dbReference type="SAM" id="SignalP"/>
    </source>
</evidence>
<dbReference type="InterPro" id="IPR025738">
    <property type="entry name" value="BatD"/>
</dbReference>
<name>A0ABW0SXC7_9GAMM</name>
<feature type="domain" description="DUF7939" evidence="3">
    <location>
        <begin position="463"/>
        <end position="535"/>
    </location>
</feature>
<keyword evidence="1" id="KW-0812">Transmembrane</keyword>
<evidence type="ECO:0000313" key="5">
    <source>
        <dbReference type="Proteomes" id="UP001596111"/>
    </source>
</evidence>
<dbReference type="EMBL" id="JBHSNG010000010">
    <property type="protein sequence ID" value="MFC5581620.1"/>
    <property type="molecule type" value="Genomic_DNA"/>
</dbReference>
<evidence type="ECO:0000313" key="4">
    <source>
        <dbReference type="EMBL" id="MFC5581620.1"/>
    </source>
</evidence>
<keyword evidence="5" id="KW-1185">Reference proteome</keyword>
<feature type="chain" id="PRO_5045692652" evidence="2">
    <location>
        <begin position="23"/>
        <end position="560"/>
    </location>
</feature>
<keyword evidence="2" id="KW-0732">Signal</keyword>
<dbReference type="RefSeq" id="WP_377326945.1">
    <property type="nucleotide sequence ID" value="NZ_JBHSNG010000010.1"/>
</dbReference>
<dbReference type="PANTHER" id="PTHR40940:SF1">
    <property type="entry name" value="PROTEIN BATD"/>
    <property type="match status" value="1"/>
</dbReference>
<keyword evidence="1" id="KW-0472">Membrane</keyword>
<keyword evidence="1" id="KW-1133">Transmembrane helix</keyword>